<dbReference type="Proteomes" id="UP001163603">
    <property type="component" value="Chromosome 8"/>
</dbReference>
<name>A0ACC0Y446_9ROSI</name>
<protein>
    <submittedName>
        <fullName evidence="1">Uncharacterized protein</fullName>
    </submittedName>
</protein>
<organism evidence="1 2">
    <name type="scientific">Pistacia integerrima</name>
    <dbReference type="NCBI Taxonomy" id="434235"/>
    <lineage>
        <taxon>Eukaryota</taxon>
        <taxon>Viridiplantae</taxon>
        <taxon>Streptophyta</taxon>
        <taxon>Embryophyta</taxon>
        <taxon>Tracheophyta</taxon>
        <taxon>Spermatophyta</taxon>
        <taxon>Magnoliopsida</taxon>
        <taxon>eudicotyledons</taxon>
        <taxon>Gunneridae</taxon>
        <taxon>Pentapetalae</taxon>
        <taxon>rosids</taxon>
        <taxon>malvids</taxon>
        <taxon>Sapindales</taxon>
        <taxon>Anacardiaceae</taxon>
        <taxon>Pistacia</taxon>
    </lineage>
</organism>
<evidence type="ECO:0000313" key="1">
    <source>
        <dbReference type="EMBL" id="KAJ0030045.1"/>
    </source>
</evidence>
<reference evidence="2" key="1">
    <citation type="journal article" date="2023" name="G3 (Bethesda)">
        <title>Genome assembly and association tests identify interacting loci associated with vigor, precocity, and sex in interspecific pistachio rootstocks.</title>
        <authorList>
            <person name="Palmer W."/>
            <person name="Jacygrad E."/>
            <person name="Sagayaradj S."/>
            <person name="Cavanaugh K."/>
            <person name="Han R."/>
            <person name="Bertier L."/>
            <person name="Beede B."/>
            <person name="Kafkas S."/>
            <person name="Golino D."/>
            <person name="Preece J."/>
            <person name="Michelmore R."/>
        </authorList>
    </citation>
    <scope>NUCLEOTIDE SEQUENCE [LARGE SCALE GENOMIC DNA]</scope>
</reference>
<accession>A0ACC0Y446</accession>
<proteinExistence type="predicted"/>
<gene>
    <name evidence="1" type="ORF">Pint_12573</name>
</gene>
<dbReference type="EMBL" id="CM047743">
    <property type="protein sequence ID" value="KAJ0030045.1"/>
    <property type="molecule type" value="Genomic_DNA"/>
</dbReference>
<comment type="caution">
    <text evidence="1">The sequence shown here is derived from an EMBL/GenBank/DDBJ whole genome shotgun (WGS) entry which is preliminary data.</text>
</comment>
<keyword evidence="2" id="KW-1185">Reference proteome</keyword>
<sequence>MRTLAKFNAQSTPATPTMTMSAAATATIPATEGSFSPPVMVAQQRSPWHSPVPYLFGGLAAMLGLIAFALLILACSYWRFSSLLDGSDQNGDRDLESGEKEQEGGSAKAVKVYEQKVLVIMAGDVKPTFLATPVCSKVSSFGDGKEMIANKEGEKVETGEKVKEMADEHEAILTTPHEENSRDNQESQRDQEQQNQ</sequence>
<evidence type="ECO:0000313" key="2">
    <source>
        <dbReference type="Proteomes" id="UP001163603"/>
    </source>
</evidence>